<evidence type="ECO:0000313" key="2">
    <source>
        <dbReference type="Proteomes" id="UP001596200"/>
    </source>
</evidence>
<name>A0ABW1GPB9_9ACTN</name>
<dbReference type="RefSeq" id="WP_344511146.1">
    <property type="nucleotide sequence ID" value="NZ_BAAATU010000019.1"/>
</dbReference>
<comment type="caution">
    <text evidence="1">The sequence shown here is derived from an EMBL/GenBank/DDBJ whole genome shotgun (WGS) entry which is preliminary data.</text>
</comment>
<accession>A0ABW1GPB9</accession>
<proteinExistence type="predicted"/>
<keyword evidence="2" id="KW-1185">Reference proteome</keyword>
<gene>
    <name evidence="1" type="ORF">ACFP1B_18100</name>
</gene>
<organism evidence="1 2">
    <name type="scientific">Streptomyces pulveraceus</name>
    <dbReference type="NCBI Taxonomy" id="68258"/>
    <lineage>
        <taxon>Bacteria</taxon>
        <taxon>Bacillati</taxon>
        <taxon>Actinomycetota</taxon>
        <taxon>Actinomycetes</taxon>
        <taxon>Kitasatosporales</taxon>
        <taxon>Streptomycetaceae</taxon>
        <taxon>Streptomyces</taxon>
    </lineage>
</organism>
<evidence type="ECO:0000313" key="1">
    <source>
        <dbReference type="EMBL" id="MFC5915319.1"/>
    </source>
</evidence>
<protein>
    <submittedName>
        <fullName evidence="1">Uncharacterized protein</fullName>
    </submittedName>
</protein>
<sequence>MSGTHEGTFQGLRAQLQEAAATFADGPDALEGILLGIVDDVDRAVREPLEIFPVCHHSPASAIAMARRLREKQPKVVYLELCEDMAPLLTELRNCKLPVAVQSFATEVDGFPAEWSPLSVVAPITEASAEYQAIAYALDTPGVELVLVDRSSDHVFQWDARGTESAEPADPAAPPAEEEAALHGDAVGVEIGDLRPRFAELEEYLLRHGKVRHWSEWWHQYVELPLGDSDHDTYRQVMLLIGSLFRRLAPGDPHRVRVDEDRERYMWTRMREHLAAADADPADCLYVCGAFHAASRVAEFGVHGTDTFEIGPPTATTWQHGLIPSSHAAIEAQFGLAAGSVSIAATVWAKNLGRTRVEPFRLVGQAGAKKSRAKKAVAAAEAVPALPPSDKLTGFLRQTPALDRLDEAELLGWSVEIVRAARRNGYLASTADAIAVFETSILLAGMRDRTRPTPYDFQDAAVTCIEKDTVPGRRDVRRLVDIMMGGDRVGQVGYDALPPLARDVHDRLAPLGLKLQQSGVRRALLDIASQPELERCSDVLWMLRYLMPQGAARPIMGERKLGERPIQESWDLALGTHQRALIELGYEGVSIEQVLEQRLRRLAYDRRATAASVLEAVEDATLYLRSRRLADELGTHALEVLSAERSVDGAPEVLRRVRRLLAYYRTSEAVLPPWIESFVKTGYAHYCTLLPTAFTDDDATVRQVAAMLGFLFSMESLALSLGCDRTQLELAVVQSHPEEPSRTALLWAAQVHLGRLSRADLRARCDELLGNPLVVPAYPRYLSGFVHALDPVPGLTDFVVEAVSNAFGRLPDPVLLPWLPTLITTLRSGGSELAPLLIREAGRTFPGRLAVLDTWVPPWRAQPEAVRPARPAEAGHGCALLAAHPATCDAVASLLGCEGTWETADSGPAGVALAGRHPDTAVALEALLAGA</sequence>
<reference evidence="2" key="1">
    <citation type="journal article" date="2019" name="Int. J. Syst. Evol. Microbiol.">
        <title>The Global Catalogue of Microorganisms (GCM) 10K type strain sequencing project: providing services to taxonomists for standard genome sequencing and annotation.</title>
        <authorList>
            <consortium name="The Broad Institute Genomics Platform"/>
            <consortium name="The Broad Institute Genome Sequencing Center for Infectious Disease"/>
            <person name="Wu L."/>
            <person name="Ma J."/>
        </authorList>
    </citation>
    <scope>NUCLEOTIDE SEQUENCE [LARGE SCALE GENOMIC DNA]</scope>
    <source>
        <strain evidence="2">JCM 4147</strain>
    </source>
</reference>
<dbReference type="EMBL" id="JBHSPU010000016">
    <property type="protein sequence ID" value="MFC5915319.1"/>
    <property type="molecule type" value="Genomic_DNA"/>
</dbReference>
<dbReference type="Proteomes" id="UP001596200">
    <property type="component" value="Unassembled WGS sequence"/>
</dbReference>